<accession>A0A6M8EFQ5</accession>
<dbReference type="EMBL" id="CP042652">
    <property type="protein sequence ID" value="QKE28256.1"/>
    <property type="molecule type" value="Genomic_DNA"/>
</dbReference>
<proteinExistence type="predicted"/>
<organism evidence="1 2">
    <name type="scientific">Arcobacter acticola</name>
    <dbReference type="NCBI Taxonomy" id="1849015"/>
    <lineage>
        <taxon>Bacteria</taxon>
        <taxon>Pseudomonadati</taxon>
        <taxon>Campylobacterota</taxon>
        <taxon>Epsilonproteobacteria</taxon>
        <taxon>Campylobacterales</taxon>
        <taxon>Arcobacteraceae</taxon>
        <taxon>Arcobacter</taxon>
    </lineage>
</organism>
<name>A0A6M8EFQ5_9BACT</name>
<reference evidence="1 2" key="1">
    <citation type="submission" date="2019-08" db="EMBL/GenBank/DDBJ databases">
        <title>Complete genome sequence of Arcobacter acticola.</title>
        <authorList>
            <person name="Miller W."/>
        </authorList>
    </citation>
    <scope>NUCLEOTIDE SEQUENCE [LARGE SCALE GENOMIC DNA]</scope>
    <source>
        <strain evidence="1 2">KCTC 52212</strain>
    </source>
</reference>
<evidence type="ECO:0000313" key="1">
    <source>
        <dbReference type="EMBL" id="QKE28256.1"/>
    </source>
</evidence>
<gene>
    <name evidence="1" type="ORF">AACT_1066</name>
</gene>
<dbReference type="RefSeq" id="WP_172125674.1">
    <property type="nucleotide sequence ID" value="NZ_CP042652.1"/>
</dbReference>
<dbReference type="Proteomes" id="UP000503483">
    <property type="component" value="Chromosome"/>
</dbReference>
<protein>
    <submittedName>
        <fullName evidence="1">Uncharacterized protein</fullName>
    </submittedName>
</protein>
<evidence type="ECO:0000313" key="2">
    <source>
        <dbReference type="Proteomes" id="UP000503483"/>
    </source>
</evidence>
<sequence length="61" mass="7267">MSKIKNKIDKEIKKVEESVMSDFKNKTNHIDTNKVQFSFTTQLDNKVFEFFNLNTKFFSTL</sequence>
<dbReference type="KEGG" id="paco:AACT_1066"/>
<dbReference type="AlphaFoldDB" id="A0A6M8EFQ5"/>
<keyword evidence="2" id="KW-1185">Reference proteome</keyword>